<accession>A0A0F9DA52</accession>
<name>A0A0F9DA52_9ZZZZ</name>
<proteinExistence type="predicted"/>
<evidence type="ECO:0000313" key="1">
    <source>
        <dbReference type="EMBL" id="KKL50606.1"/>
    </source>
</evidence>
<dbReference type="InterPro" id="IPR038765">
    <property type="entry name" value="Papain-like_cys_pep_sf"/>
</dbReference>
<feature type="non-terminal residue" evidence="1">
    <location>
        <position position="1"/>
    </location>
</feature>
<dbReference type="Gene3D" id="3.90.1720.10">
    <property type="entry name" value="endopeptidase domain like (from Nostoc punctiforme)"/>
    <property type="match status" value="1"/>
</dbReference>
<protein>
    <submittedName>
        <fullName evidence="1">Uncharacterized protein</fullName>
    </submittedName>
</protein>
<dbReference type="AlphaFoldDB" id="A0A0F9DA52"/>
<dbReference type="SUPFAM" id="SSF54001">
    <property type="entry name" value="Cysteine proteinases"/>
    <property type="match status" value="1"/>
</dbReference>
<dbReference type="EMBL" id="LAZR01032539">
    <property type="protein sequence ID" value="KKL50606.1"/>
    <property type="molecule type" value="Genomic_DNA"/>
</dbReference>
<organism evidence="1">
    <name type="scientific">marine sediment metagenome</name>
    <dbReference type="NCBI Taxonomy" id="412755"/>
    <lineage>
        <taxon>unclassified sequences</taxon>
        <taxon>metagenomes</taxon>
        <taxon>ecological metagenomes</taxon>
    </lineage>
</organism>
<comment type="caution">
    <text evidence="1">The sequence shown here is derived from an EMBL/GenBank/DDBJ whole genome shotgun (WGS) entry which is preliminary data.</text>
</comment>
<gene>
    <name evidence="1" type="ORF">LCGC14_2303830</name>
</gene>
<sequence>LEPADPLNFVDKKPYSERLKEEQERTGLREAAIVGTGMVRARHPKRLEPGHAFVADKHVLNRVVVCVPDVLTGCEKRGPQLNDLSLLMRNAFCCVHLRRLRCQTTEVSTPALLCWMRTEVPKKYERDYVQLWRSAYDGPGGRNRRDLSSYFCSELVAQAYIEAGLLDGSVQPSNEYTPADFAGDRLPLSGMCYLDDACAIC</sequence>
<reference evidence="1" key="1">
    <citation type="journal article" date="2015" name="Nature">
        <title>Complex archaea that bridge the gap between prokaryotes and eukaryotes.</title>
        <authorList>
            <person name="Spang A."/>
            <person name="Saw J.H."/>
            <person name="Jorgensen S.L."/>
            <person name="Zaremba-Niedzwiedzka K."/>
            <person name="Martijn J."/>
            <person name="Lind A.E."/>
            <person name="van Eijk R."/>
            <person name="Schleper C."/>
            <person name="Guy L."/>
            <person name="Ettema T.J."/>
        </authorList>
    </citation>
    <scope>NUCLEOTIDE SEQUENCE</scope>
</reference>